<dbReference type="Proteomes" id="UP000740727">
    <property type="component" value="Unassembled WGS sequence"/>
</dbReference>
<reference evidence="1" key="1">
    <citation type="submission" date="2018-10" db="EMBL/GenBank/DDBJ databases">
        <title>Iterative Subtractive Binning of Freshwater Chronoseries Metagenomes Recovers Nearly Complete Genomes from over Four Hundred Novel Species.</title>
        <authorList>
            <person name="Rodriguez-R L.M."/>
            <person name="Tsementzi D."/>
            <person name="Luo C."/>
            <person name="Konstantinidis K.T."/>
        </authorList>
    </citation>
    <scope>NUCLEOTIDE SEQUENCE</scope>
    <source>
        <strain evidence="1">WB5_2A_028</strain>
    </source>
</reference>
<evidence type="ECO:0000313" key="1">
    <source>
        <dbReference type="EMBL" id="NBR93469.1"/>
    </source>
</evidence>
<comment type="caution">
    <text evidence="1">The sequence shown here is derived from an EMBL/GenBank/DDBJ whole genome shotgun (WGS) entry which is preliminary data.</text>
</comment>
<evidence type="ECO:0000313" key="2">
    <source>
        <dbReference type="Proteomes" id="UP000740727"/>
    </source>
</evidence>
<name>A0A965GCK5_9PROT</name>
<organism evidence="1 2">
    <name type="scientific">Candidatus Fonsibacter lacus</name>
    <dbReference type="NCBI Taxonomy" id="2576439"/>
    <lineage>
        <taxon>Bacteria</taxon>
        <taxon>Pseudomonadati</taxon>
        <taxon>Pseudomonadota</taxon>
        <taxon>Alphaproteobacteria</taxon>
        <taxon>Candidatus Pelagibacterales</taxon>
        <taxon>Candidatus Pelagibacterales incertae sedis</taxon>
        <taxon>Candidatus Fonsibacter</taxon>
    </lineage>
</organism>
<accession>A0A965GCK5</accession>
<dbReference type="EMBL" id="RFXN01000006">
    <property type="protein sequence ID" value="NBR93469.1"/>
    <property type="molecule type" value="Genomic_DNA"/>
</dbReference>
<proteinExistence type="predicted"/>
<sequence length="226" mass="24931">MINSLIMVEAPRKFGVALSTLVLLVSVTSCGESSKIYAQNSELGVFFTVPNGWHHIPEESIRTYEVEGADAAAKQKADLVLWQDAYSESSKTTAKNLLQLEAPEALTAFVRVRALTVEESDAMSYNGLRDLVLPVTELTNGTSQVVNDFQILDETEMVTQEARGLQTIFSFTPKGGENETIHQTALLSNDRSAIYFFLVRCTTKCFDEGQKNVDAIVKSLTLKGKR</sequence>
<dbReference type="AlphaFoldDB" id="A0A965GCK5"/>
<dbReference type="Gene3D" id="3.40.1000.10">
    <property type="entry name" value="Mog1/PsbP, alpha/beta/alpha sandwich"/>
    <property type="match status" value="1"/>
</dbReference>
<gene>
    <name evidence="1" type="ORF">EBT44_01180</name>
</gene>
<protein>
    <submittedName>
        <fullName evidence="1">Uncharacterized protein</fullName>
    </submittedName>
</protein>